<feature type="transmembrane region" description="Helical" evidence="8">
    <location>
        <begin position="311"/>
        <end position="332"/>
    </location>
</feature>
<name>A0AAV3XVG5_9GAST</name>
<dbReference type="Gene3D" id="3.20.20.190">
    <property type="entry name" value="Phosphatidylinositol (PI) phosphodiesterase"/>
    <property type="match status" value="1"/>
</dbReference>
<dbReference type="PANTHER" id="PTHR23344:SF50">
    <property type="entry name" value="GP-PDE DOMAIN-CONTAINING PROTEIN"/>
    <property type="match status" value="1"/>
</dbReference>
<keyword evidence="2 8" id="KW-0812">Transmembrane</keyword>
<dbReference type="GO" id="GO:0016020">
    <property type="term" value="C:membrane"/>
    <property type="evidence" value="ECO:0007669"/>
    <property type="project" value="UniProtKB-SubCell"/>
</dbReference>
<accession>A0AAV3XVG5</accession>
<sequence length="468" mass="51420">MTKTAKAIWVSVFLCGMLMLYLSPLTIDTPVFRSDTPPKPEIVAMGGASDISPENTMFAFQEAVDLGAKRLYSTVQISYDGVPFLMSDHSLLRTTNVNSVFPNRTSDDPTHFTMDKLLSLSAGTWFLDEDPWDTKGGLSNSERLNVEKETVPTLSSLIRLVETEDLQLYLSIRNLPSWHPYKNEQFQKILQVLQNETQLKHSNVFLPPEAFKLDQSFGLFADPASPVWDEKDIAESKETDRFTVYTHVKTDMASIIEQFRARNISTLVMEVNSGWFLSFVWCADADLVATHYVEDIDAVGSPIIHLNKHGYLALWVTTDVLSIAAILIMFIVQRVRLYGTNFSPEAISLSTGRVRTSHRSRTMKEKLLREGATMDSLDDVDALGSGGAGGPGAVDPGEAEGGGAPGPAYSTTSSQQTYSTTSLPAPTSTVVVGFKTGNGHHQHHMTGSLSDGEVRLSPPATSVDRYSV</sequence>
<keyword evidence="11" id="KW-1185">Reference proteome</keyword>
<dbReference type="InterPro" id="IPR030395">
    <property type="entry name" value="GP_PDE_dom"/>
</dbReference>
<evidence type="ECO:0000256" key="2">
    <source>
        <dbReference type="ARBA" id="ARBA00022692"/>
    </source>
</evidence>
<feature type="region of interest" description="Disordered" evidence="7">
    <location>
        <begin position="379"/>
        <end position="468"/>
    </location>
</feature>
<evidence type="ECO:0000256" key="4">
    <source>
        <dbReference type="ARBA" id="ARBA00022989"/>
    </source>
</evidence>
<keyword evidence="6" id="KW-0325">Glycoprotein</keyword>
<feature type="transmembrane region" description="Helical" evidence="8">
    <location>
        <begin position="7"/>
        <end position="27"/>
    </location>
</feature>
<evidence type="ECO:0000256" key="1">
    <source>
        <dbReference type="ARBA" id="ARBA00004141"/>
    </source>
</evidence>
<evidence type="ECO:0000256" key="6">
    <source>
        <dbReference type="ARBA" id="ARBA00023180"/>
    </source>
</evidence>
<keyword evidence="3" id="KW-0378">Hydrolase</keyword>
<evidence type="ECO:0000256" key="8">
    <source>
        <dbReference type="SAM" id="Phobius"/>
    </source>
</evidence>
<comment type="caution">
    <text evidence="10">The sequence shown here is derived from an EMBL/GenBank/DDBJ whole genome shotgun (WGS) entry which is preliminary data.</text>
</comment>
<keyword evidence="5 8" id="KW-0472">Membrane</keyword>
<evidence type="ECO:0000256" key="3">
    <source>
        <dbReference type="ARBA" id="ARBA00022801"/>
    </source>
</evidence>
<evidence type="ECO:0000313" key="10">
    <source>
        <dbReference type="EMBL" id="GFN73972.1"/>
    </source>
</evidence>
<evidence type="ECO:0000256" key="5">
    <source>
        <dbReference type="ARBA" id="ARBA00023136"/>
    </source>
</evidence>
<dbReference type="InterPro" id="IPR017946">
    <property type="entry name" value="PLC-like_Pdiesterase_TIM-brl"/>
</dbReference>
<organism evidence="10 11">
    <name type="scientific">Plakobranchus ocellatus</name>
    <dbReference type="NCBI Taxonomy" id="259542"/>
    <lineage>
        <taxon>Eukaryota</taxon>
        <taxon>Metazoa</taxon>
        <taxon>Spiralia</taxon>
        <taxon>Lophotrochozoa</taxon>
        <taxon>Mollusca</taxon>
        <taxon>Gastropoda</taxon>
        <taxon>Heterobranchia</taxon>
        <taxon>Euthyneura</taxon>
        <taxon>Panpulmonata</taxon>
        <taxon>Sacoglossa</taxon>
        <taxon>Placobranchoidea</taxon>
        <taxon>Plakobranchidae</taxon>
        <taxon>Plakobranchus</taxon>
    </lineage>
</organism>
<feature type="domain" description="GP-PDE" evidence="9">
    <location>
        <begin position="40"/>
        <end position="300"/>
    </location>
</feature>
<dbReference type="PANTHER" id="PTHR23344">
    <property type="entry name" value="GLYCEROPHOSPHORYL DIESTER PHOSPHODIESTERASE"/>
    <property type="match status" value="1"/>
</dbReference>
<proteinExistence type="predicted"/>
<dbReference type="GO" id="GO:0008081">
    <property type="term" value="F:phosphoric diester hydrolase activity"/>
    <property type="evidence" value="ECO:0007669"/>
    <property type="project" value="InterPro"/>
</dbReference>
<keyword evidence="4 8" id="KW-1133">Transmembrane helix</keyword>
<dbReference type="Proteomes" id="UP000735302">
    <property type="component" value="Unassembled WGS sequence"/>
</dbReference>
<dbReference type="PROSITE" id="PS51704">
    <property type="entry name" value="GP_PDE"/>
    <property type="match status" value="1"/>
</dbReference>
<dbReference type="GO" id="GO:0006629">
    <property type="term" value="P:lipid metabolic process"/>
    <property type="evidence" value="ECO:0007669"/>
    <property type="project" value="InterPro"/>
</dbReference>
<reference evidence="10 11" key="1">
    <citation type="journal article" date="2021" name="Elife">
        <title>Chloroplast acquisition without the gene transfer in kleptoplastic sea slugs, Plakobranchus ocellatus.</title>
        <authorList>
            <person name="Maeda T."/>
            <person name="Takahashi S."/>
            <person name="Yoshida T."/>
            <person name="Shimamura S."/>
            <person name="Takaki Y."/>
            <person name="Nagai Y."/>
            <person name="Toyoda A."/>
            <person name="Suzuki Y."/>
            <person name="Arimoto A."/>
            <person name="Ishii H."/>
            <person name="Satoh N."/>
            <person name="Nishiyama T."/>
            <person name="Hasebe M."/>
            <person name="Maruyama T."/>
            <person name="Minagawa J."/>
            <person name="Obokata J."/>
            <person name="Shigenobu S."/>
        </authorList>
    </citation>
    <scope>NUCLEOTIDE SEQUENCE [LARGE SCALE GENOMIC DNA]</scope>
</reference>
<dbReference type="SUPFAM" id="SSF51695">
    <property type="entry name" value="PLC-like phosphodiesterases"/>
    <property type="match status" value="1"/>
</dbReference>
<gene>
    <name evidence="10" type="ORF">PoB_000047800</name>
</gene>
<protein>
    <recommendedName>
        <fullName evidence="9">GP-PDE domain-containing protein</fullName>
    </recommendedName>
</protein>
<comment type="subcellular location">
    <subcellularLocation>
        <location evidence="1">Membrane</location>
        <topology evidence="1">Multi-pass membrane protein</topology>
    </subcellularLocation>
</comment>
<evidence type="ECO:0000256" key="7">
    <source>
        <dbReference type="SAM" id="MobiDB-lite"/>
    </source>
</evidence>
<dbReference type="Pfam" id="PF03009">
    <property type="entry name" value="GDPD"/>
    <property type="match status" value="1"/>
</dbReference>
<dbReference type="AlphaFoldDB" id="A0AAV3XVG5"/>
<evidence type="ECO:0000313" key="11">
    <source>
        <dbReference type="Proteomes" id="UP000735302"/>
    </source>
</evidence>
<feature type="compositionally biased region" description="Low complexity" evidence="7">
    <location>
        <begin position="406"/>
        <end position="422"/>
    </location>
</feature>
<evidence type="ECO:0000259" key="9">
    <source>
        <dbReference type="PROSITE" id="PS51704"/>
    </source>
</evidence>
<dbReference type="EMBL" id="BLXT01000055">
    <property type="protein sequence ID" value="GFN73972.1"/>
    <property type="molecule type" value="Genomic_DNA"/>
</dbReference>